<dbReference type="InterPro" id="IPR036388">
    <property type="entry name" value="WH-like_DNA-bd_sf"/>
</dbReference>
<proteinExistence type="predicted"/>
<evidence type="ECO:0000313" key="3">
    <source>
        <dbReference type="Proteomes" id="UP000664360"/>
    </source>
</evidence>
<evidence type="ECO:0000313" key="2">
    <source>
        <dbReference type="EMBL" id="WYJ79260.1"/>
    </source>
</evidence>
<gene>
    <name evidence="2" type="ORF">DOK79_000769</name>
</gene>
<name>A0ABZ2SU33_9ENTE</name>
<dbReference type="RefSeq" id="WP_206856351.1">
    <property type="nucleotide sequence ID" value="NZ_CP147250.1"/>
</dbReference>
<evidence type="ECO:0000259" key="1">
    <source>
        <dbReference type="Pfam" id="PF05043"/>
    </source>
</evidence>
<protein>
    <recommendedName>
        <fullName evidence="1">Mga helix-turn-helix domain-containing protein</fullName>
    </recommendedName>
</protein>
<dbReference type="EMBL" id="CP147250">
    <property type="protein sequence ID" value="WYJ79260.1"/>
    <property type="molecule type" value="Genomic_DNA"/>
</dbReference>
<reference evidence="2 3" key="1">
    <citation type="submission" date="2024-03" db="EMBL/GenBank/DDBJ databases">
        <title>The Genome Sequence of Enterococcus sp. DIV1094.</title>
        <authorList>
            <consortium name="The Broad Institute Genomics Platform"/>
            <consortium name="The Broad Institute Microbial Omics Core"/>
            <consortium name="The Broad Institute Genomic Center for Infectious Diseases"/>
            <person name="Earl A."/>
            <person name="Manson A."/>
            <person name="Gilmore M."/>
            <person name="Schwartman J."/>
            <person name="Shea T."/>
            <person name="Abouelleil A."/>
            <person name="Cao P."/>
            <person name="Chapman S."/>
            <person name="Cusick C."/>
            <person name="Young S."/>
            <person name="Neafsey D."/>
            <person name="Nusbaum C."/>
            <person name="Birren B."/>
        </authorList>
    </citation>
    <scope>NUCLEOTIDE SEQUENCE [LARGE SCALE GENOMIC DNA]</scope>
    <source>
        <strain evidence="2 3">DIV1094</strain>
    </source>
</reference>
<feature type="domain" description="Mga helix-turn-helix" evidence="1">
    <location>
        <begin position="83"/>
        <end position="162"/>
    </location>
</feature>
<keyword evidence="3" id="KW-1185">Reference proteome</keyword>
<sequence>MLKDQLLDSYELRELRLLDELYINAGKVDKETLKIKLSVSQNVLFNIVESINFRLSNHFGTKWIQYKKDLNTFVLSDQGHSKLGEIIGIYAATSINYLLIREYLEQRSVSAEYLTRTLQISRADLYRRMKRINLVLKQFDIEIKDNQLKGNELQLRYFEHIFYQNIFPEEYLFYNPQDYIQFEHLFKHLESYYGADFKPMQKAKLSL</sequence>
<dbReference type="InterPro" id="IPR007737">
    <property type="entry name" value="Mga_HTH"/>
</dbReference>
<accession>A0ABZ2SU33</accession>
<organism evidence="2 3">
    <name type="scientific">Candidatus Enterococcus mangumiae</name>
    <dbReference type="NCBI Taxonomy" id="2230878"/>
    <lineage>
        <taxon>Bacteria</taxon>
        <taxon>Bacillati</taxon>
        <taxon>Bacillota</taxon>
        <taxon>Bacilli</taxon>
        <taxon>Lactobacillales</taxon>
        <taxon>Enterococcaceae</taxon>
        <taxon>Enterococcus</taxon>
    </lineage>
</organism>
<dbReference type="Proteomes" id="UP000664360">
    <property type="component" value="Chromosome"/>
</dbReference>
<dbReference type="Gene3D" id="1.10.10.10">
    <property type="entry name" value="Winged helix-like DNA-binding domain superfamily/Winged helix DNA-binding domain"/>
    <property type="match status" value="1"/>
</dbReference>
<dbReference type="Pfam" id="PF05043">
    <property type="entry name" value="Mga"/>
    <property type="match status" value="1"/>
</dbReference>